<dbReference type="RefSeq" id="WP_090808561.1">
    <property type="nucleotide sequence ID" value="NZ_FNKX01000002.1"/>
</dbReference>
<dbReference type="Pfam" id="PF13986">
    <property type="entry name" value="DUF4224"/>
    <property type="match status" value="1"/>
</dbReference>
<dbReference type="Proteomes" id="UP000199365">
    <property type="component" value="Unassembled WGS sequence"/>
</dbReference>
<keyword evidence="3" id="KW-1185">Reference proteome</keyword>
<proteinExistence type="predicted"/>
<dbReference type="AlphaFoldDB" id="A0A1H1JRX9"/>
<accession>A0A1H1JRX9</accession>
<protein>
    <recommendedName>
        <fullName evidence="1">DUF4224 domain-containing protein</fullName>
    </recommendedName>
</protein>
<feature type="domain" description="DUF4224" evidence="1">
    <location>
        <begin position="5"/>
        <end position="56"/>
    </location>
</feature>
<reference evidence="3" key="1">
    <citation type="submission" date="2016-10" db="EMBL/GenBank/DDBJ databases">
        <authorList>
            <person name="Varghese N."/>
            <person name="Submissions S."/>
        </authorList>
    </citation>
    <scope>NUCLEOTIDE SEQUENCE [LARGE SCALE GENOMIC DNA]</scope>
    <source>
        <strain evidence="3">DUS833</strain>
    </source>
</reference>
<name>A0A1H1JRX9_9BURK</name>
<evidence type="ECO:0000313" key="3">
    <source>
        <dbReference type="Proteomes" id="UP000199365"/>
    </source>
</evidence>
<evidence type="ECO:0000313" key="2">
    <source>
        <dbReference type="EMBL" id="SDR52672.1"/>
    </source>
</evidence>
<dbReference type="EMBL" id="FNKX01000002">
    <property type="protein sequence ID" value="SDR52672.1"/>
    <property type="molecule type" value="Genomic_DNA"/>
</dbReference>
<organism evidence="2 3">
    <name type="scientific">Paraburkholderia tuberum</name>
    <dbReference type="NCBI Taxonomy" id="157910"/>
    <lineage>
        <taxon>Bacteria</taxon>
        <taxon>Pseudomonadati</taxon>
        <taxon>Pseudomonadota</taxon>
        <taxon>Betaproteobacteria</taxon>
        <taxon>Burkholderiales</taxon>
        <taxon>Burkholderiaceae</taxon>
        <taxon>Paraburkholderia</taxon>
    </lineage>
</organism>
<dbReference type="STRING" id="157910.SAMN05445850_5520"/>
<evidence type="ECO:0000259" key="1">
    <source>
        <dbReference type="Pfam" id="PF13986"/>
    </source>
</evidence>
<gene>
    <name evidence="2" type="ORF">SAMN05445850_5520</name>
</gene>
<sequence length="78" mass="8879">MTDTFLSPEEVAELTGVRVGRRGKTREELQVAWLRTSGIPFWENARGRPIIARAAIEGRIARDDLPKKKWQPKMMMAG</sequence>
<dbReference type="InterPro" id="IPR025319">
    <property type="entry name" value="DUF4224"/>
</dbReference>